<dbReference type="RefSeq" id="WP_028126844.1">
    <property type="nucleotide sequence ID" value="NZ_PHNE01000001.1"/>
</dbReference>
<proteinExistence type="predicted"/>
<sequence length="630" mass="74920">MGYKLSNLKFVDKKHILDNVHFEINDSEFTTIFTQDKKQKKFIKDTLKGKKRILSGRFQIDDADLVGSKFVKSKVDFIAPDIWFERLIPPRIILNLSLLFDQKFLRLARIKKNDKKFDYLSFVDSHNDLTEMQLRREIDKTISFFLNKAINLNKTLHKAFINEIKKINNKQNEKMFAQFYAQIKVMIMEYFNLILKWELDNLALTFYQVVWDQIYSFQDLRHSCPCEYNVKHSSNEHLKDNIFKFKYKQPYYMIQKQLKIINIRISELRIALFKTKKLTRATKKQITWEIKKFFIDNKIPKEEQAVVHEYLNNWKKTIQDLVDDFKVSQKKGILESIRQEGAIIEKEIIHLTHEYHKKVLAQTNKIGNKNEFKILKKHYKKQIESIYKQSMTWTQENLKKLNIKFDWYLKSGFKISSINIIYLKILKAINMHKKNIVFYNIIKLLTKNDVKLLMNTIQAIQKEHPNLCFINLTDDFSSIIDFKQKVYAVNPKNQLTNITPEAIYNKGVLQSMKPFTNINLISYKKVEQGIEFEERFWPVQSTSFNETGKININPFMIKLEEQKDVAGQLILEVLTKVTYKFLDRKMWVGITNSGSKINFYSNRKLEPNKKILIYIQPAAIIIKKETNVNS</sequence>
<accession>A0A2S5RFE3</accession>
<comment type="caution">
    <text evidence="1">The sequence shown here is derived from an EMBL/GenBank/DDBJ whole genome shotgun (WGS) entry which is preliminary data.</text>
</comment>
<dbReference type="STRING" id="1399797.GCA_000518285_01506"/>
<name>A0A2S5RFE3_9MOLU</name>
<protein>
    <submittedName>
        <fullName evidence="1">Uncharacterized protein</fullName>
    </submittedName>
</protein>
<dbReference type="AlphaFoldDB" id="A0A2S5RFE3"/>
<organism evidence="1 2">
    <name type="scientific">Williamsoniiplasma lucivorax</name>
    <dbReference type="NCBI Taxonomy" id="209274"/>
    <lineage>
        <taxon>Bacteria</taxon>
        <taxon>Bacillati</taxon>
        <taxon>Mycoplasmatota</taxon>
        <taxon>Mollicutes</taxon>
        <taxon>Entomoplasmatales</taxon>
        <taxon>Williamsoniiplasma</taxon>
    </lineage>
</organism>
<reference evidence="1 2" key="1">
    <citation type="submission" date="2017-11" db="EMBL/GenBank/DDBJ databases">
        <title>Genome sequence of Entomoplasma lucivorax PIPN-2 (ATCC 49196).</title>
        <authorList>
            <person name="Lo W.-S."/>
            <person name="Gasparich G.E."/>
            <person name="Kuo C.-H."/>
        </authorList>
    </citation>
    <scope>NUCLEOTIDE SEQUENCE [LARGE SCALE GENOMIC DNA]</scope>
    <source>
        <strain evidence="1 2">PIPN-2</strain>
    </source>
</reference>
<gene>
    <name evidence="1" type="ORF">ELUCI_v1c03220</name>
</gene>
<dbReference type="Proteomes" id="UP000237865">
    <property type="component" value="Unassembled WGS sequence"/>
</dbReference>
<evidence type="ECO:0000313" key="2">
    <source>
        <dbReference type="Proteomes" id="UP000237865"/>
    </source>
</evidence>
<keyword evidence="2" id="KW-1185">Reference proteome</keyword>
<dbReference type="EMBL" id="PHNE01000001">
    <property type="protein sequence ID" value="PPE06031.1"/>
    <property type="molecule type" value="Genomic_DNA"/>
</dbReference>
<evidence type="ECO:0000313" key="1">
    <source>
        <dbReference type="EMBL" id="PPE06031.1"/>
    </source>
</evidence>